<dbReference type="PANTHER" id="PTHR23026">
    <property type="entry name" value="NADPH NITROREDUCTASE"/>
    <property type="match status" value="1"/>
</dbReference>
<dbReference type="GO" id="GO:0016491">
    <property type="term" value="F:oxidoreductase activity"/>
    <property type="evidence" value="ECO:0007669"/>
    <property type="project" value="UniProtKB-KW"/>
</dbReference>
<keyword evidence="3" id="KW-0560">Oxidoreductase</keyword>
<evidence type="ECO:0000313" key="5">
    <source>
        <dbReference type="EMBL" id="EHI75145.1"/>
    </source>
</evidence>
<feature type="domain" description="Nitroreductase" evidence="4">
    <location>
        <begin position="7"/>
        <end position="175"/>
    </location>
</feature>
<proteinExistence type="predicted"/>
<dbReference type="STRING" id="873449.STRCR_0733"/>
<dbReference type="OrthoDB" id="9812105at2"/>
<dbReference type="AlphaFoldDB" id="G5JRE6"/>
<organism evidence="5 6">
    <name type="scientific">Streptococcus criceti HS-6</name>
    <dbReference type="NCBI Taxonomy" id="873449"/>
    <lineage>
        <taxon>Bacteria</taxon>
        <taxon>Bacillati</taxon>
        <taxon>Bacillota</taxon>
        <taxon>Bacilli</taxon>
        <taxon>Lactobacillales</taxon>
        <taxon>Streptococcaceae</taxon>
        <taxon>Streptococcus</taxon>
    </lineage>
</organism>
<evidence type="ECO:0000259" key="4">
    <source>
        <dbReference type="Pfam" id="PF00881"/>
    </source>
</evidence>
<accession>G5JRE6</accession>
<protein>
    <recommendedName>
        <fullName evidence="4">Nitroreductase domain-containing protein</fullName>
    </recommendedName>
</protein>
<dbReference type="RefSeq" id="WP_004229251.1">
    <property type="nucleotide sequence ID" value="NZ_AEUV02000002.1"/>
</dbReference>
<comment type="caution">
    <text evidence="5">The sequence shown here is derived from an EMBL/GenBank/DDBJ whole genome shotgun (WGS) entry which is preliminary data.</text>
</comment>
<dbReference type="PANTHER" id="PTHR23026:SF90">
    <property type="entry name" value="IODOTYROSINE DEIODINASE 1"/>
    <property type="match status" value="1"/>
</dbReference>
<dbReference type="InterPro" id="IPR050627">
    <property type="entry name" value="Nitroreductase/BluB"/>
</dbReference>
<gene>
    <name evidence="5" type="ORF">STRCR_0733</name>
</gene>
<dbReference type="EMBL" id="AEUV02000002">
    <property type="protein sequence ID" value="EHI75145.1"/>
    <property type="molecule type" value="Genomic_DNA"/>
</dbReference>
<keyword evidence="2" id="KW-0288">FMN</keyword>
<dbReference type="CDD" id="cd02062">
    <property type="entry name" value="Nitro_FMN_reductase"/>
    <property type="match status" value="1"/>
</dbReference>
<dbReference type="Gene3D" id="3.40.109.10">
    <property type="entry name" value="NADH Oxidase"/>
    <property type="match status" value="1"/>
</dbReference>
<keyword evidence="1" id="KW-0285">Flavoprotein</keyword>
<sequence>MEFYDVINKRRTIRQFKDEPIEKVVIERILEAGLKAPSSNHQRRWELVTLTDKTLISEVASFVKPYRMDLKEAKTPRQEMAMISYPKQRTQLSEAACLILPFFPVKYEIKSPKNDYGLWDYGATWTLIENIFLATTAEGLGANLHAPVGKESQLIKDYLGVPERYYLPAVLALGHPIDQAELPTQVNATLKNRVHWNKWKRSKK</sequence>
<dbReference type="eggNOG" id="COG0778">
    <property type="taxonomic scope" value="Bacteria"/>
</dbReference>
<evidence type="ECO:0000256" key="1">
    <source>
        <dbReference type="ARBA" id="ARBA00022630"/>
    </source>
</evidence>
<keyword evidence="6" id="KW-1185">Reference proteome</keyword>
<reference evidence="5" key="1">
    <citation type="submission" date="2011-07" db="EMBL/GenBank/DDBJ databases">
        <authorList>
            <person name="Stanhope M.J."/>
            <person name="Durkin A.S."/>
            <person name="Hostetler J."/>
            <person name="Kim M."/>
            <person name="Radune D."/>
            <person name="Singh I."/>
            <person name="Town C.D."/>
        </authorList>
    </citation>
    <scope>NUCLEOTIDE SEQUENCE [LARGE SCALE GENOMIC DNA]</scope>
    <source>
        <strain evidence="5">HS-6</strain>
    </source>
</reference>
<dbReference type="SUPFAM" id="SSF55469">
    <property type="entry name" value="FMN-dependent nitroreductase-like"/>
    <property type="match status" value="1"/>
</dbReference>
<name>G5JRE6_STRCG</name>
<dbReference type="Proteomes" id="UP000004322">
    <property type="component" value="Unassembled WGS sequence"/>
</dbReference>
<evidence type="ECO:0000256" key="3">
    <source>
        <dbReference type="ARBA" id="ARBA00023002"/>
    </source>
</evidence>
<dbReference type="Pfam" id="PF00881">
    <property type="entry name" value="Nitroreductase"/>
    <property type="match status" value="1"/>
</dbReference>
<evidence type="ECO:0000313" key="6">
    <source>
        <dbReference type="Proteomes" id="UP000004322"/>
    </source>
</evidence>
<evidence type="ECO:0000256" key="2">
    <source>
        <dbReference type="ARBA" id="ARBA00022643"/>
    </source>
</evidence>
<dbReference type="InterPro" id="IPR029479">
    <property type="entry name" value="Nitroreductase"/>
</dbReference>
<dbReference type="InterPro" id="IPR000415">
    <property type="entry name" value="Nitroreductase-like"/>
</dbReference>